<keyword evidence="9 13" id="KW-0456">Lyase</keyword>
<comment type="subcellular location">
    <molecule>Phosphatidylserine decarboxylase beta chain</molecule>
    <subcellularLocation>
        <location evidence="13">Mitochondrion inner membrane</location>
        <topology evidence="13">Single-pass membrane protein</topology>
        <orientation evidence="13">Intermembrane side</orientation>
    </subcellularLocation>
</comment>
<feature type="chain" id="PRO_5039966415" description="Phosphatidylserine decarboxylase alpha chain" evidence="13">
    <location>
        <begin position="412"/>
        <end position="458"/>
    </location>
</feature>
<comment type="subcellular location">
    <molecule>Phosphatidylserine decarboxylase alpha chain</molecule>
    <subcellularLocation>
        <location evidence="13">Mitochondrion inner membrane</location>
        <topology evidence="13">Peripheral membrane protein</topology>
        <orientation evidence="13">Intermembrane side</orientation>
    </subcellularLocation>
    <text evidence="13">Anchored to the mitochondrial inner membrane through its interaction with the integral membrane beta chain.</text>
</comment>
<dbReference type="PANTHER" id="PTHR10067:SF6">
    <property type="entry name" value="PHOSPHATIDYLSERINE DECARBOXYLASE PROENZYME, MITOCHONDRIAL"/>
    <property type="match status" value="1"/>
</dbReference>
<evidence type="ECO:0000256" key="14">
    <source>
        <dbReference type="SAM" id="MobiDB-lite"/>
    </source>
</evidence>
<feature type="active site" description="Charge relay system; for autoendoproteolytic cleavage activity" evidence="13">
    <location>
        <position position="220"/>
    </location>
</feature>
<accession>A0A9J6GP48</accession>
<comment type="caution">
    <text evidence="16">The sequence shown here is derived from an EMBL/GenBank/DDBJ whole genome shotgun (WGS) entry which is preliminary data.</text>
</comment>
<comment type="function">
    <text evidence="12">Catalyzes the formation of phosphatidylethanolamine (PtdEtn) from phosphatidylserine (PtdSer). Plays a central role in phospholipid metabolism and in the interorganelle trafficking of phosphatidylserine. May be involved in lipid droplet biogenesis at the endoplasmic reticulum membrane.</text>
</comment>
<feature type="active site" description="Schiff-base intermediate with substrate; via pyruvic acid; for decarboxylase activity" evidence="13">
    <location>
        <position position="412"/>
    </location>
</feature>
<evidence type="ECO:0000256" key="7">
    <source>
        <dbReference type="ARBA" id="ARBA00023136"/>
    </source>
</evidence>
<comment type="pathway">
    <text evidence="13">Phospholipid metabolism; phosphatidylethanolamine biosynthesis; phosphatidylethanolamine from CDP-diacylglycerol: step 2/2.</text>
</comment>
<reference evidence="16 17" key="1">
    <citation type="journal article" date="2020" name="Cell">
        <title>Large-Scale Comparative Analyses of Tick Genomes Elucidate Their Genetic Diversity and Vector Capacities.</title>
        <authorList>
            <consortium name="Tick Genome and Microbiome Consortium (TIGMIC)"/>
            <person name="Jia N."/>
            <person name="Wang J."/>
            <person name="Shi W."/>
            <person name="Du L."/>
            <person name="Sun Y."/>
            <person name="Zhan W."/>
            <person name="Jiang J.F."/>
            <person name="Wang Q."/>
            <person name="Zhang B."/>
            <person name="Ji P."/>
            <person name="Bell-Sakyi L."/>
            <person name="Cui X.M."/>
            <person name="Yuan T.T."/>
            <person name="Jiang B.G."/>
            <person name="Yang W.F."/>
            <person name="Lam T.T."/>
            <person name="Chang Q.C."/>
            <person name="Ding S.J."/>
            <person name="Wang X.J."/>
            <person name="Zhu J.G."/>
            <person name="Ruan X.D."/>
            <person name="Zhao L."/>
            <person name="Wei J.T."/>
            <person name="Ye R.Z."/>
            <person name="Que T.C."/>
            <person name="Du C.H."/>
            <person name="Zhou Y.H."/>
            <person name="Cheng J.X."/>
            <person name="Dai P.F."/>
            <person name="Guo W.B."/>
            <person name="Han X.H."/>
            <person name="Huang E.J."/>
            <person name="Li L.F."/>
            <person name="Wei W."/>
            <person name="Gao Y.C."/>
            <person name="Liu J.Z."/>
            <person name="Shao H.Z."/>
            <person name="Wang X."/>
            <person name="Wang C.C."/>
            <person name="Yang T.C."/>
            <person name="Huo Q.B."/>
            <person name="Li W."/>
            <person name="Chen H.Y."/>
            <person name="Chen S.E."/>
            <person name="Zhou L.G."/>
            <person name="Ni X.B."/>
            <person name="Tian J.H."/>
            <person name="Sheng Y."/>
            <person name="Liu T."/>
            <person name="Pan Y.S."/>
            <person name="Xia L.Y."/>
            <person name="Li J."/>
            <person name="Zhao F."/>
            <person name="Cao W.C."/>
        </authorList>
    </citation>
    <scope>NUCLEOTIDE SEQUENCE [LARGE SCALE GENOMIC DNA]</scope>
    <source>
        <strain evidence="16">HaeL-2018</strain>
    </source>
</reference>
<dbReference type="OrthoDB" id="4330at2759"/>
<dbReference type="InterPro" id="IPR033661">
    <property type="entry name" value="PSD_type1_euk"/>
</dbReference>
<keyword evidence="4 13" id="KW-0210">Decarboxylase</keyword>
<evidence type="ECO:0000256" key="12">
    <source>
        <dbReference type="ARBA" id="ARBA00045136"/>
    </source>
</evidence>
<feature type="modified residue" description="Pyruvic acid (Ser); by autocatalysis" evidence="13">
    <location>
        <position position="412"/>
    </location>
</feature>
<feature type="topological domain" description="Mitochondrial intermembrane" evidence="13">
    <location>
        <begin position="115"/>
        <end position="458"/>
    </location>
</feature>
<keyword evidence="11 13" id="KW-0670">Pyruvate</keyword>
<dbReference type="Pfam" id="PF02666">
    <property type="entry name" value="PS_Dcarbxylase"/>
    <property type="match status" value="1"/>
</dbReference>
<evidence type="ECO:0000256" key="6">
    <source>
        <dbReference type="ARBA" id="ARBA00023098"/>
    </source>
</evidence>
<dbReference type="NCBIfam" id="TIGR00163">
    <property type="entry name" value="PS_decarb"/>
    <property type="match status" value="1"/>
</dbReference>
<feature type="site" description="Cleavage (non-hydrolytic); by autocatalysis" evidence="13">
    <location>
        <begin position="411"/>
        <end position="412"/>
    </location>
</feature>
<keyword evidence="6 13" id="KW-0443">Lipid metabolism</keyword>
<dbReference type="EC" id="4.1.1.65" evidence="13"/>
<comment type="subunit">
    <text evidence="13">Heterodimer of a large membrane-associated beta subunit and a small pyruvoyl-containing alpha subunit.</text>
</comment>
<feature type="signal peptide" evidence="15">
    <location>
        <begin position="1"/>
        <end position="19"/>
    </location>
</feature>
<evidence type="ECO:0000256" key="2">
    <source>
        <dbReference type="ARBA" id="ARBA00022516"/>
    </source>
</evidence>
<keyword evidence="13" id="KW-0496">Mitochondrion</keyword>
<dbReference type="OMA" id="HSPASWV"/>
<keyword evidence="3 13" id="KW-0812">Transmembrane</keyword>
<keyword evidence="2 13" id="KW-0444">Lipid biosynthesis</keyword>
<protein>
    <recommendedName>
        <fullName evidence="13">Phosphatidylserine decarboxylase proenzyme, mitochondrial</fullName>
        <ecNumber evidence="13">4.1.1.65</ecNumber>
    </recommendedName>
    <component>
        <recommendedName>
            <fullName evidence="13">Phosphatidylserine decarboxylase beta chain</fullName>
        </recommendedName>
    </component>
    <component>
        <recommendedName>
            <fullName evidence="13">Phosphatidylserine decarboxylase alpha chain</fullName>
        </recommendedName>
    </component>
</protein>
<evidence type="ECO:0000313" key="17">
    <source>
        <dbReference type="Proteomes" id="UP000821853"/>
    </source>
</evidence>
<evidence type="ECO:0000256" key="11">
    <source>
        <dbReference type="ARBA" id="ARBA00023317"/>
    </source>
</evidence>
<keyword evidence="15" id="KW-0732">Signal</keyword>
<comment type="cofactor">
    <cofactor evidence="13">
        <name>pyruvate</name>
        <dbReference type="ChEBI" id="CHEBI:15361"/>
    </cofactor>
    <text evidence="13">Binds 1 pyruvoyl group covalently per subunit.</text>
</comment>
<dbReference type="GO" id="GO:0004609">
    <property type="term" value="F:phosphatidylserine decarboxylase activity"/>
    <property type="evidence" value="ECO:0007669"/>
    <property type="project" value="UniProtKB-UniRule"/>
</dbReference>
<evidence type="ECO:0000256" key="3">
    <source>
        <dbReference type="ARBA" id="ARBA00022692"/>
    </source>
</evidence>
<evidence type="ECO:0000256" key="1">
    <source>
        <dbReference type="ARBA" id="ARBA00005189"/>
    </source>
</evidence>
<dbReference type="Proteomes" id="UP000821853">
    <property type="component" value="Unassembled WGS sequence"/>
</dbReference>
<dbReference type="EMBL" id="JABSTR010000008">
    <property type="protein sequence ID" value="KAH9377066.1"/>
    <property type="molecule type" value="Genomic_DNA"/>
</dbReference>
<feature type="chain" id="PRO_5039966414" description="Phosphatidylserine decarboxylase beta chain" evidence="13">
    <location>
        <begin position="1"/>
        <end position="411"/>
    </location>
</feature>
<evidence type="ECO:0000256" key="5">
    <source>
        <dbReference type="ARBA" id="ARBA00022989"/>
    </source>
</evidence>
<dbReference type="InterPro" id="IPR033177">
    <property type="entry name" value="PSD-B"/>
</dbReference>
<keyword evidence="13" id="KW-0865">Zymogen</keyword>
<organism evidence="16 17">
    <name type="scientific">Haemaphysalis longicornis</name>
    <name type="common">Bush tick</name>
    <dbReference type="NCBI Taxonomy" id="44386"/>
    <lineage>
        <taxon>Eukaryota</taxon>
        <taxon>Metazoa</taxon>
        <taxon>Ecdysozoa</taxon>
        <taxon>Arthropoda</taxon>
        <taxon>Chelicerata</taxon>
        <taxon>Arachnida</taxon>
        <taxon>Acari</taxon>
        <taxon>Parasitiformes</taxon>
        <taxon>Ixodida</taxon>
        <taxon>Ixodoidea</taxon>
        <taxon>Ixodidae</taxon>
        <taxon>Haemaphysalinae</taxon>
        <taxon>Haemaphysalis</taxon>
    </lineage>
</organism>
<proteinExistence type="inferred from homology"/>
<gene>
    <name evidence="16" type="ORF">HPB48_011039</name>
</gene>
<feature type="active site" description="Charge relay system; for autoendoproteolytic cleavage activity" evidence="13">
    <location>
        <position position="301"/>
    </location>
</feature>
<keyword evidence="8 13" id="KW-0594">Phospholipid biosynthesis</keyword>
<evidence type="ECO:0000256" key="4">
    <source>
        <dbReference type="ARBA" id="ARBA00022793"/>
    </source>
</evidence>
<feature type="region of interest" description="Disordered" evidence="14">
    <location>
        <begin position="58"/>
        <end position="86"/>
    </location>
</feature>
<feature type="active site" description="Charge relay system; for autoendoproteolytic cleavage activity" evidence="13">
    <location>
        <position position="412"/>
    </location>
</feature>
<feature type="topological domain" description="Mitochondrial matrix" evidence="13">
    <location>
        <begin position="1"/>
        <end position="95"/>
    </location>
</feature>
<evidence type="ECO:0000256" key="13">
    <source>
        <dbReference type="HAMAP-Rule" id="MF_03208"/>
    </source>
</evidence>
<keyword evidence="10 13" id="KW-1208">Phospholipid metabolism</keyword>
<comment type="pathway">
    <text evidence="1">Lipid metabolism.</text>
</comment>
<dbReference type="InterPro" id="IPR003817">
    <property type="entry name" value="PS_Dcarbxylase"/>
</dbReference>
<keyword evidence="17" id="KW-1185">Reference proteome</keyword>
<feature type="chain" id="PRO_5039898567" description="Phosphatidylserine decarboxylase proenzyme, mitochondrial" evidence="15">
    <location>
        <begin position="20"/>
        <end position="458"/>
    </location>
</feature>
<evidence type="ECO:0000256" key="9">
    <source>
        <dbReference type="ARBA" id="ARBA00023239"/>
    </source>
</evidence>
<keyword evidence="13" id="KW-0999">Mitochondrion inner membrane</keyword>
<dbReference type="GO" id="GO:0006646">
    <property type="term" value="P:phosphatidylethanolamine biosynthetic process"/>
    <property type="evidence" value="ECO:0007669"/>
    <property type="project" value="UniProtKB-UniRule"/>
</dbReference>
<evidence type="ECO:0000256" key="15">
    <source>
        <dbReference type="SAM" id="SignalP"/>
    </source>
</evidence>
<name>A0A9J6GP48_HAELO</name>
<dbReference type="HAMAP" id="MF_03208">
    <property type="entry name" value="PS_decarb_PSD_B_type1_euk"/>
    <property type="match status" value="1"/>
</dbReference>
<comment type="PTM">
    <text evidence="13">Is synthesized initially as an inactive proenzyme. Formation of the active enzyme involves a self-maturation process in which the active site pyruvoyl group is generated from an internal serine residue via an autocatalytic post-translational modification. Two non-identical subunits are generated from the proenzyme in this reaction, and the pyruvate is formed at the N-terminus of the alpha chain, which is derived from the carboxyl end of the proenzyme. The autoendoproteolytic cleavage occurs by a canonical serine protease mechanism, in which the side chain hydroxyl group of the serine supplies its oxygen atom to form the C-terminus of the beta chain, while the remainder of the serine residue undergoes an oxidative deamination to produce ammonia and the pyruvoyl prosthetic group on the alpha chain. During this reaction, the Ser that is part of the protease active site of the proenzyme becomes the pyruvoyl prosthetic group, which constitutes an essential element of the active site of the mature decarboxylase.</text>
</comment>
<comment type="similarity">
    <text evidence="13">Belongs to the phosphatidylserine decarboxylase family. PSD-B subfamily. Eukaryotic type I sub-subfamily.</text>
</comment>
<dbReference type="VEuPathDB" id="VectorBase:HLOH_058616"/>
<evidence type="ECO:0000256" key="8">
    <source>
        <dbReference type="ARBA" id="ARBA00023209"/>
    </source>
</evidence>
<evidence type="ECO:0000256" key="10">
    <source>
        <dbReference type="ARBA" id="ARBA00023264"/>
    </source>
</evidence>
<dbReference type="PANTHER" id="PTHR10067">
    <property type="entry name" value="PHOSPHATIDYLSERINE DECARBOXYLASE"/>
    <property type="match status" value="1"/>
</dbReference>
<keyword evidence="7 13" id="KW-0472">Membrane</keyword>
<sequence length="458" mass="51724">MWLSHQSLPLLLLTTQRGGGPWLGGGCPQDGAACRSAASSPLVSSPWLRTVPPSASLPNCSGRARHMATHGGEPPSPRPSWEPSSSGGPGRYLRSLRWMPIPLGLGFAYLAYLRTFRSPQKDGTEGAPQPVASGLQVSFYRMLPLRMASRWWGWANDIELPVWLRQPVLGLFAWAFGCDVHEAEVEDLRQYRNLGEFFRRSLKPGLRPLCPGDCVVSPADGTVLHFGRIEKGFAEQVKGITYSLPRFLGPHPWDPHCLHTNLTAHARRVKEEYQQKLLQQTGTELYHCVVYLAPGDYHRFHSPVQWEVQHRRHFPGTLLSVRPGVVNWIAGLFNMNERVVYMGRWRHGFFSMTAVGATNVGSIKVYFDNNLVTNRRKYKKHNFNDHCFQSNHNSEGIRVEKGEPFGEFNLGSTIVLIFEAPRDFSLELREGQRIRYGELICQLCPDQKARSQEGKRSS</sequence>
<dbReference type="AlphaFoldDB" id="A0A9J6GP48"/>
<dbReference type="GO" id="GO:0005743">
    <property type="term" value="C:mitochondrial inner membrane"/>
    <property type="evidence" value="ECO:0007669"/>
    <property type="project" value="UniProtKB-SubCell"/>
</dbReference>
<comment type="catalytic activity">
    <reaction evidence="13">
        <text>a 1,2-diacyl-sn-glycero-3-phospho-L-serine + H(+) = a 1,2-diacyl-sn-glycero-3-phosphoethanolamine + CO2</text>
        <dbReference type="Rhea" id="RHEA:20828"/>
        <dbReference type="ChEBI" id="CHEBI:15378"/>
        <dbReference type="ChEBI" id="CHEBI:16526"/>
        <dbReference type="ChEBI" id="CHEBI:57262"/>
        <dbReference type="ChEBI" id="CHEBI:64612"/>
        <dbReference type="EC" id="4.1.1.65"/>
    </reaction>
</comment>
<evidence type="ECO:0000313" key="16">
    <source>
        <dbReference type="EMBL" id="KAH9377066.1"/>
    </source>
</evidence>
<dbReference type="GO" id="GO:0016540">
    <property type="term" value="P:protein autoprocessing"/>
    <property type="evidence" value="ECO:0007669"/>
    <property type="project" value="UniProtKB-UniRule"/>
</dbReference>
<keyword evidence="5 13" id="KW-1133">Transmembrane helix</keyword>